<dbReference type="CDD" id="cd22975">
    <property type="entry name" value="DD_TEX55"/>
    <property type="match status" value="1"/>
</dbReference>
<feature type="compositionally biased region" description="Basic and acidic residues" evidence="1">
    <location>
        <begin position="49"/>
        <end position="62"/>
    </location>
</feature>
<keyword evidence="3" id="KW-1185">Reference proteome</keyword>
<evidence type="ECO:0000313" key="3">
    <source>
        <dbReference type="Proteomes" id="UP001347796"/>
    </source>
</evidence>
<dbReference type="InterPro" id="IPR048377">
    <property type="entry name" value="TEX55_DD"/>
</dbReference>
<feature type="compositionally biased region" description="Basic and acidic residues" evidence="1">
    <location>
        <begin position="27"/>
        <end position="42"/>
    </location>
</feature>
<evidence type="ECO:0000256" key="1">
    <source>
        <dbReference type="SAM" id="MobiDB-lite"/>
    </source>
</evidence>
<dbReference type="Proteomes" id="UP001347796">
    <property type="component" value="Unassembled WGS sequence"/>
</dbReference>
<comment type="caution">
    <text evidence="2">The sequence shown here is derived from an EMBL/GenBank/DDBJ whole genome shotgun (WGS) entry which is preliminary data.</text>
</comment>
<dbReference type="EMBL" id="JAZGQO010000007">
    <property type="protein sequence ID" value="KAK6181429.1"/>
    <property type="molecule type" value="Genomic_DNA"/>
</dbReference>
<dbReference type="Pfam" id="PF17819">
    <property type="entry name" value="Tex55"/>
    <property type="match status" value="1"/>
</dbReference>
<evidence type="ECO:0000313" key="2">
    <source>
        <dbReference type="EMBL" id="KAK6181429.1"/>
    </source>
</evidence>
<dbReference type="PANTHER" id="PTHR47110:SF3">
    <property type="entry name" value="TESTIS-SPECIFIC EXPRESSED PROTEIN 55-LIKE"/>
    <property type="match status" value="1"/>
</dbReference>
<protein>
    <submittedName>
        <fullName evidence="2">Uncharacterized protein</fullName>
    </submittedName>
</protein>
<dbReference type="InterPro" id="IPR040760">
    <property type="entry name" value="Tex55"/>
</dbReference>
<organism evidence="2 3">
    <name type="scientific">Patella caerulea</name>
    <name type="common">Rayed Mediterranean limpet</name>
    <dbReference type="NCBI Taxonomy" id="87958"/>
    <lineage>
        <taxon>Eukaryota</taxon>
        <taxon>Metazoa</taxon>
        <taxon>Spiralia</taxon>
        <taxon>Lophotrochozoa</taxon>
        <taxon>Mollusca</taxon>
        <taxon>Gastropoda</taxon>
        <taxon>Patellogastropoda</taxon>
        <taxon>Patelloidea</taxon>
        <taxon>Patellidae</taxon>
        <taxon>Patella</taxon>
    </lineage>
</organism>
<reference evidence="2 3" key="1">
    <citation type="submission" date="2024-01" db="EMBL/GenBank/DDBJ databases">
        <title>The genome of the rayed Mediterranean limpet Patella caerulea (Linnaeus, 1758).</title>
        <authorList>
            <person name="Anh-Thu Weber A."/>
            <person name="Halstead-Nussloch G."/>
        </authorList>
    </citation>
    <scope>NUCLEOTIDE SEQUENCE [LARGE SCALE GENOMIC DNA]</scope>
    <source>
        <strain evidence="2">AATW-2023a</strain>
        <tissue evidence="2">Whole specimen</tissue>
    </source>
</reference>
<dbReference type="SUPFAM" id="SSF47391">
    <property type="entry name" value="Dimerization-anchoring domain of cAMP-dependent PK regulatory subunit"/>
    <property type="match status" value="1"/>
</dbReference>
<sequence length="141" mass="16276">MEDEALENNTGHGLKENMLQTSMLPSDSHKHTMSETLDHGPLESESSEIFERQSSKPKKSVEVEDFSDDAYSEPLPDPYGRAVKYLEKHNIMQLFQSLTSSIVYNKPDDPMSFLMTEVDRIKKERDQQKETEKEIKQINPN</sequence>
<proteinExistence type="predicted"/>
<dbReference type="Gene3D" id="1.20.890.10">
    <property type="entry name" value="cAMP-dependent protein kinase regulatory subunit, dimerization-anchoring domain"/>
    <property type="match status" value="1"/>
</dbReference>
<gene>
    <name evidence="2" type="ORF">SNE40_009277</name>
</gene>
<name>A0AAN8JX34_PATCE</name>
<dbReference type="AlphaFoldDB" id="A0AAN8JX34"/>
<feature type="region of interest" description="Disordered" evidence="1">
    <location>
        <begin position="122"/>
        <end position="141"/>
    </location>
</feature>
<dbReference type="PANTHER" id="PTHR47110">
    <property type="entry name" value="TESTIS-SPECIFIC EXPRESSED PROTEIN 55"/>
    <property type="match status" value="1"/>
</dbReference>
<accession>A0AAN8JX34</accession>
<feature type="region of interest" description="Disordered" evidence="1">
    <location>
        <begin position="1"/>
        <end position="77"/>
    </location>
</feature>